<dbReference type="GeneTree" id="ENSGT00530000064067"/>
<dbReference type="SUPFAM" id="SSF52490">
    <property type="entry name" value="Tubulin nucleotide-binding domain-like"/>
    <property type="match status" value="1"/>
</dbReference>
<protein>
    <recommendedName>
        <fullName evidence="4">Protein misato homolog 1</fullName>
    </recommendedName>
</protein>
<sequence>MVTPVTSLRRQVCAIYQARGQPPLRPNASTPGARPAEARAGTAARGGGGGPGSAHAHQPPAGATSGHPSAAARPHNGATRGAASTRKVGGEFLRRHRTKGRRKTLPRAPHSRDVTDRQSGQPALWEGTPTQRPQPPPLGRRRGPRATPGPAHSAPRDARPPRRPLPAAPGPAPQRELGARRPGPSGGGASEARRIARPTGKDVRVDQYCAGAETPPTSRRANRPRAASGPPRLRDPAEPGGMAGGAREVLTLQLGHFAGFVGAHWWNQQDAALCAPTGAKEPPGELCPDVLYRTGRTPHGQETYTPRLILMDLKGSLSSLKQEGGLYTDRQLDAAIAWQGKLTTHREELYPQIPGLQDLLSAEGVLSSDGIWRVKSIPNGKGPPPLTTAAAPKPFTPTEDSIRVWSDFLRVHLHPRSICMIQKYNHDGEAGRLEAFGQGESILKEPRCLEDVEDRLHFYVEECDHLQGFQILCDLHNGFSGLGAKAAELLRDEYSGRGIITWGLLPGPYSRGDPLKNIYRLLNTALGLVHMSAHSSLVCPLSLGGGLGLRPEPPVAFPHLHYDPALPFHCGAILATALDTVTAPYRLRSSPVFMAHLADMLNFSGKKVATAAATIPFPLAPGQSLPDALVQLGGAAAWTPLSACGSPSGTCCFAQSVVLRGLDRACHTSQLAPGTPLPSPLHACTTGEDVLAQYVQQQQPTVRSSAHLLLAPCMVAPPYPQLFSPGLSQHGLVVDGPPSGAGTWPSSGALVYRGDGTQSTVESIPVLGALCSSSSLNRTLGDLARELTKLDVRRWASFLAAGVEQGDLDEALQELRSLAQCYRSGGGLVD</sequence>
<dbReference type="Proteomes" id="UP000823872">
    <property type="component" value="Chromosome F1"/>
</dbReference>
<evidence type="ECO:0000256" key="5">
    <source>
        <dbReference type="ARBA" id="ARBA00022490"/>
    </source>
</evidence>
<evidence type="ECO:0000256" key="7">
    <source>
        <dbReference type="ARBA" id="ARBA00045225"/>
    </source>
</evidence>
<proteinExistence type="inferred from homology"/>
<evidence type="ECO:0000313" key="12">
    <source>
        <dbReference type="Proteomes" id="UP000823872"/>
    </source>
</evidence>
<reference evidence="11" key="3">
    <citation type="submission" date="2025-09" db="UniProtKB">
        <authorList>
            <consortium name="Ensembl"/>
        </authorList>
    </citation>
    <scope>IDENTIFICATION</scope>
    <source>
        <strain evidence="11">breed Abyssinian</strain>
    </source>
</reference>
<evidence type="ECO:0000259" key="10">
    <source>
        <dbReference type="Pfam" id="PF14881"/>
    </source>
</evidence>
<dbReference type="PANTHER" id="PTHR13391">
    <property type="entry name" value="MITOCHONDRIAL DISTRIBUTION REGULATOR MISATO"/>
    <property type="match status" value="1"/>
</dbReference>
<comment type="similarity">
    <text evidence="3">Belongs to the misato family.</text>
</comment>
<feature type="domain" description="DML1/Misato tubulin" evidence="10">
    <location>
        <begin position="397"/>
        <end position="587"/>
    </location>
</feature>
<evidence type="ECO:0000256" key="8">
    <source>
        <dbReference type="SAM" id="MobiDB-lite"/>
    </source>
</evidence>
<dbReference type="Pfam" id="PF14881">
    <property type="entry name" value="Tubulin_3"/>
    <property type="match status" value="1"/>
</dbReference>
<dbReference type="Ensembl" id="ENSFCTT00005022720.1">
    <property type="protein sequence ID" value="ENSFCTP00005014806.1"/>
    <property type="gene ID" value="ENSFCTG00005008157.1"/>
</dbReference>
<name>A0ABI7WX05_FELCA</name>
<dbReference type="InterPro" id="IPR049942">
    <property type="entry name" value="DML1/Misato"/>
</dbReference>
<dbReference type="InterPro" id="IPR036525">
    <property type="entry name" value="Tubulin/FtsZ_GTPase_sf"/>
</dbReference>
<dbReference type="InterPro" id="IPR029209">
    <property type="entry name" value="DML1/Misato_tubulin"/>
</dbReference>
<accession>A0ABI7WX05</accession>
<feature type="compositionally biased region" description="Basic residues" evidence="8">
    <location>
        <begin position="94"/>
        <end position="105"/>
    </location>
</feature>
<organism evidence="11 12">
    <name type="scientific">Felis catus</name>
    <name type="common">Cat</name>
    <name type="synonym">Felis silvestris catus</name>
    <dbReference type="NCBI Taxonomy" id="9685"/>
    <lineage>
        <taxon>Eukaryota</taxon>
        <taxon>Metazoa</taxon>
        <taxon>Chordata</taxon>
        <taxon>Craniata</taxon>
        <taxon>Vertebrata</taxon>
        <taxon>Euteleostomi</taxon>
        <taxon>Mammalia</taxon>
        <taxon>Eutheria</taxon>
        <taxon>Laurasiatheria</taxon>
        <taxon>Carnivora</taxon>
        <taxon>Feliformia</taxon>
        <taxon>Felidae</taxon>
        <taxon>Felinae</taxon>
        <taxon>Felis</taxon>
    </lineage>
</organism>
<feature type="compositionally biased region" description="Low complexity" evidence="8">
    <location>
        <begin position="31"/>
        <end position="43"/>
    </location>
</feature>
<reference evidence="11 12" key="1">
    <citation type="submission" date="2021-02" db="EMBL/GenBank/DDBJ databases">
        <title>Safari Cat Assemblies.</title>
        <authorList>
            <person name="Bredemeyer K.R."/>
            <person name="Murphy W.J."/>
        </authorList>
    </citation>
    <scope>NUCLEOTIDE SEQUENCE [LARGE SCALE GENOMIC DNA]</scope>
</reference>
<evidence type="ECO:0000256" key="6">
    <source>
        <dbReference type="ARBA" id="ARBA00023128"/>
    </source>
</evidence>
<reference evidence="11" key="2">
    <citation type="submission" date="2025-08" db="UniProtKB">
        <authorList>
            <consortium name="Ensembl"/>
        </authorList>
    </citation>
    <scope>IDENTIFICATION</scope>
    <source>
        <strain evidence="11">breed Abyssinian</strain>
    </source>
</reference>
<evidence type="ECO:0000256" key="3">
    <source>
        <dbReference type="ARBA" id="ARBA00008507"/>
    </source>
</evidence>
<comment type="subcellular location">
    <subcellularLocation>
        <location evidence="2">Cytoplasm</location>
    </subcellularLocation>
    <subcellularLocation>
        <location evidence="1">Mitochondrion</location>
    </subcellularLocation>
</comment>
<dbReference type="CDD" id="cd06060">
    <property type="entry name" value="misato"/>
    <property type="match status" value="1"/>
</dbReference>
<evidence type="ECO:0000313" key="11">
    <source>
        <dbReference type="Ensembl" id="ENSFCTP00005014806.1"/>
    </source>
</evidence>
<feature type="compositionally biased region" description="Low complexity" evidence="8">
    <location>
        <begin position="53"/>
        <end position="63"/>
    </location>
</feature>
<gene>
    <name evidence="11" type="primary">MSTO1</name>
</gene>
<keyword evidence="6" id="KW-0496">Mitochondrion</keyword>
<evidence type="ECO:0000256" key="2">
    <source>
        <dbReference type="ARBA" id="ARBA00004496"/>
    </source>
</evidence>
<evidence type="ECO:0000256" key="4">
    <source>
        <dbReference type="ARBA" id="ARBA00017321"/>
    </source>
</evidence>
<feature type="domain" description="Misato Segment II tubulin-like" evidence="9">
    <location>
        <begin position="247"/>
        <end position="359"/>
    </location>
</feature>
<comment type="function">
    <text evidence="7">Involved in the regulation of mitochondrial distribution and morphology. Required for mitochondrial fusion and mitochondrial network formation.</text>
</comment>
<keyword evidence="12" id="KW-1185">Reference proteome</keyword>
<feature type="compositionally biased region" description="Pro residues" evidence="8">
    <location>
        <begin position="163"/>
        <end position="172"/>
    </location>
</feature>
<dbReference type="Pfam" id="PF10644">
    <property type="entry name" value="Misat_Tub_SegII"/>
    <property type="match status" value="1"/>
</dbReference>
<feature type="region of interest" description="Disordered" evidence="8">
    <location>
        <begin position="16"/>
        <end position="243"/>
    </location>
</feature>
<dbReference type="Gene3D" id="3.40.50.1440">
    <property type="entry name" value="Tubulin/FtsZ, GTPase domain"/>
    <property type="match status" value="1"/>
</dbReference>
<evidence type="ECO:0000259" key="9">
    <source>
        <dbReference type="Pfam" id="PF10644"/>
    </source>
</evidence>
<keyword evidence="5" id="KW-0963">Cytoplasm</keyword>
<feature type="compositionally biased region" description="Basic and acidic residues" evidence="8">
    <location>
        <begin position="191"/>
        <end position="205"/>
    </location>
</feature>
<dbReference type="InterPro" id="IPR019605">
    <property type="entry name" value="Misato_II_tubulin-like"/>
</dbReference>
<dbReference type="PANTHER" id="PTHR13391:SF0">
    <property type="entry name" value="PROTEIN MISATO HOMOLOG 1"/>
    <property type="match status" value="1"/>
</dbReference>
<evidence type="ECO:0000256" key="1">
    <source>
        <dbReference type="ARBA" id="ARBA00004173"/>
    </source>
</evidence>